<comment type="similarity">
    <text evidence="1 6">Belongs to the peptidase S8 family.</text>
</comment>
<proteinExistence type="inferred from homology"/>
<dbReference type="GO" id="GO:0006508">
    <property type="term" value="P:proteolysis"/>
    <property type="evidence" value="ECO:0007669"/>
    <property type="project" value="UniProtKB-KW"/>
</dbReference>
<dbReference type="OrthoDB" id="3866712at2759"/>
<dbReference type="Pfam" id="PF00082">
    <property type="entry name" value="Peptidase_S8"/>
    <property type="match status" value="1"/>
</dbReference>
<evidence type="ECO:0000256" key="4">
    <source>
        <dbReference type="ARBA" id="ARBA00022801"/>
    </source>
</evidence>
<dbReference type="SUPFAM" id="SSF69318">
    <property type="entry name" value="Integrin alpha N-terminal domain"/>
    <property type="match status" value="1"/>
</dbReference>
<keyword evidence="5" id="KW-0720">Serine protease</keyword>
<feature type="domain" description="Peptidase S8/S53" evidence="7">
    <location>
        <begin position="204"/>
        <end position="438"/>
    </location>
</feature>
<dbReference type="GeneID" id="67017298"/>
<keyword evidence="9" id="KW-1185">Reference proteome</keyword>
<dbReference type="Proteomes" id="UP000676310">
    <property type="component" value="Unassembled WGS sequence"/>
</dbReference>
<dbReference type="Gene3D" id="2.130.10.130">
    <property type="entry name" value="Integrin alpha, N-terminal"/>
    <property type="match status" value="2"/>
</dbReference>
<dbReference type="InterPro" id="IPR050131">
    <property type="entry name" value="Peptidase_S8_subtilisin-like"/>
</dbReference>
<dbReference type="SUPFAM" id="SSF52743">
    <property type="entry name" value="Subtilisin-like"/>
    <property type="match status" value="1"/>
</dbReference>
<evidence type="ECO:0000256" key="5">
    <source>
        <dbReference type="ARBA" id="ARBA00022825"/>
    </source>
</evidence>
<keyword evidence="3" id="KW-0732">Signal</keyword>
<evidence type="ECO:0000256" key="6">
    <source>
        <dbReference type="PROSITE-ProRule" id="PRU01240"/>
    </source>
</evidence>
<dbReference type="InterPro" id="IPR028994">
    <property type="entry name" value="Integrin_alpha_N"/>
</dbReference>
<accession>A0A8J2I2Z3</accession>
<dbReference type="PANTHER" id="PTHR43806">
    <property type="entry name" value="PEPTIDASE S8"/>
    <property type="match status" value="1"/>
</dbReference>
<evidence type="ECO:0000259" key="7">
    <source>
        <dbReference type="Pfam" id="PF00082"/>
    </source>
</evidence>
<reference evidence="8" key="1">
    <citation type="submission" date="2021-05" db="EMBL/GenBank/DDBJ databases">
        <authorList>
            <person name="Stam R."/>
        </authorList>
    </citation>
    <scope>NUCLEOTIDE SEQUENCE</scope>
    <source>
        <strain evidence="8">CS162</strain>
    </source>
</reference>
<dbReference type="InterPro" id="IPR015500">
    <property type="entry name" value="Peptidase_S8_subtilisin-rel"/>
</dbReference>
<dbReference type="InterPro" id="IPR000209">
    <property type="entry name" value="Peptidase_S8/S53_dom"/>
</dbReference>
<keyword evidence="2" id="KW-0645">Protease</keyword>
<name>A0A8J2I2Z3_9PLEO</name>
<dbReference type="PANTHER" id="PTHR43806:SF11">
    <property type="entry name" value="CEREVISIN-RELATED"/>
    <property type="match status" value="1"/>
</dbReference>
<evidence type="ECO:0000256" key="2">
    <source>
        <dbReference type="ARBA" id="ARBA00022670"/>
    </source>
</evidence>
<dbReference type="PRINTS" id="PR00723">
    <property type="entry name" value="SUBTILISIN"/>
</dbReference>
<dbReference type="InterPro" id="IPR023828">
    <property type="entry name" value="Peptidase_S8_Ser-AS"/>
</dbReference>
<evidence type="ECO:0000256" key="3">
    <source>
        <dbReference type="ARBA" id="ARBA00022729"/>
    </source>
</evidence>
<dbReference type="PROSITE" id="PS00138">
    <property type="entry name" value="SUBTILASE_SER"/>
    <property type="match status" value="1"/>
</dbReference>
<evidence type="ECO:0000313" key="9">
    <source>
        <dbReference type="Proteomes" id="UP000676310"/>
    </source>
</evidence>
<dbReference type="RefSeq" id="XP_043169065.1">
    <property type="nucleotide sequence ID" value="XM_043313130.1"/>
</dbReference>
<dbReference type="Pfam" id="PF01839">
    <property type="entry name" value="FG-GAP"/>
    <property type="match status" value="1"/>
</dbReference>
<gene>
    <name evidence="8" type="ORF">ALTATR162_LOCUS5511</name>
</gene>
<comment type="caution">
    <text evidence="8">The sequence shown here is derived from an EMBL/GenBank/DDBJ whole genome shotgun (WGS) entry which is preliminary data.</text>
</comment>
<dbReference type="PROSITE" id="PS51892">
    <property type="entry name" value="SUBTILASE"/>
    <property type="match status" value="1"/>
</dbReference>
<evidence type="ECO:0000313" key="8">
    <source>
        <dbReference type="EMBL" id="CAG5159292.1"/>
    </source>
</evidence>
<evidence type="ECO:0000256" key="1">
    <source>
        <dbReference type="ARBA" id="ARBA00011073"/>
    </source>
</evidence>
<dbReference type="InterPro" id="IPR036852">
    <property type="entry name" value="Peptidase_S8/S53_dom_sf"/>
</dbReference>
<comment type="caution">
    <text evidence="6">Lacks conserved residue(s) required for the propagation of feature annotation.</text>
</comment>
<dbReference type="InterPro" id="IPR013517">
    <property type="entry name" value="FG-GAP"/>
</dbReference>
<dbReference type="Gene3D" id="3.40.50.200">
    <property type="entry name" value="Peptidase S8/S53 domain"/>
    <property type="match status" value="1"/>
</dbReference>
<keyword evidence="4" id="KW-0378">Hydrolase</keyword>
<dbReference type="AlphaFoldDB" id="A0A8J2I2Z3"/>
<protein>
    <recommendedName>
        <fullName evidence="7">Peptidase S8/S53 domain-containing protein</fullName>
    </recommendedName>
</protein>
<sequence>MAAETSTSQADTSELIVLFKEEAAIAAAVHGFTLRSVNTSPIQSILDKYNASSQSLFGLSSERLQQQRAGIASIATAEPVDQRRIEVPDLSRFHRVYAPQERLEQLAKKLLANDHVEAAYVKPPVSVPLAFTARISAAVPAPAVTPSFLDRQGYLDVAPGGIDAKLAWTVPGGKGKDIRVIDCENGWRFTHEDLLANQGGVVAGTSSSVQSNIDHGTAVLGVISGDDNNFGITGITPDAIISASSWSSGSSAAAIKAAADKLRPGDIILLEGHRPGPNAPNPPPFPGSQLGFVAIEWWPDDFAAVQYAVAKGIVVVAAAGNGFEDLDSSIYNTPMTGFPASWRNPFSPQNPSSGAIIVGAGQCPPGTHGRATLPDRSRCDFSNWGSRVDVQGWGVEVTTTGYGYLQSGSSQDVWYTDTFNGTSSASPIVTGALTSVQGVLKARGRRLLTSPEARILLRSCGSAQQDEPSRPARQRIGSRPDLRALIPAAARFRCRSADFNGDGRAETLVTSPTGIALLQQAGSILTSTATHGNGTTLNGGWLLNTAEDFFGPVADYDGDRRAEVFVTSRSSIAILKQVGSTLSASMVQPNGTRFGEWLLNTADNSFGPAADFDGDGREELLVSSPWGIGLLKQNGTTMSQLMIAHNGTRFGEWLLNTADNEFGPVGNFNGDAKKEILVVSPWGIGILQYDGGSFRVLRMAPNGTRFGGWLLNTADNRFGPVGDFDGDGHDEIIVTSPWGIGMLKLVGSEITVPMMKPNGTRMGEWLLNTGDNSFSLARDFNGDRKAELLVTSPWGMALLALTNDTMTPIVMKQNGTRFGDWLLNTADNRLGTAVDFDADGKAELLVTSPWGLGILKQAGNTLIAPVMAPNGRVAGGWTIDTAANDFGHGI</sequence>
<dbReference type="EMBL" id="CAJRGZ010000019">
    <property type="protein sequence ID" value="CAG5159292.1"/>
    <property type="molecule type" value="Genomic_DNA"/>
</dbReference>
<dbReference type="Pfam" id="PF13517">
    <property type="entry name" value="FG-GAP_3"/>
    <property type="match status" value="1"/>
</dbReference>
<dbReference type="GO" id="GO:0004252">
    <property type="term" value="F:serine-type endopeptidase activity"/>
    <property type="evidence" value="ECO:0007669"/>
    <property type="project" value="InterPro"/>
</dbReference>
<organism evidence="8 9">
    <name type="scientific">Alternaria atra</name>
    <dbReference type="NCBI Taxonomy" id="119953"/>
    <lineage>
        <taxon>Eukaryota</taxon>
        <taxon>Fungi</taxon>
        <taxon>Dikarya</taxon>
        <taxon>Ascomycota</taxon>
        <taxon>Pezizomycotina</taxon>
        <taxon>Dothideomycetes</taxon>
        <taxon>Pleosporomycetidae</taxon>
        <taxon>Pleosporales</taxon>
        <taxon>Pleosporineae</taxon>
        <taxon>Pleosporaceae</taxon>
        <taxon>Alternaria</taxon>
        <taxon>Alternaria sect. Ulocladioides</taxon>
    </lineage>
</organism>